<dbReference type="AlphaFoldDB" id="A0A1H4MFR1"/>
<dbReference type="InterPro" id="IPR002645">
    <property type="entry name" value="STAS_dom"/>
</dbReference>
<feature type="region of interest" description="Disordered" evidence="1">
    <location>
        <begin position="1"/>
        <end position="25"/>
    </location>
</feature>
<proteinExistence type="predicted"/>
<dbReference type="Proteomes" id="UP000182375">
    <property type="component" value="Unassembled WGS sequence"/>
</dbReference>
<evidence type="ECO:0000313" key="3">
    <source>
        <dbReference type="EMBL" id="SEB81192.1"/>
    </source>
</evidence>
<dbReference type="PROSITE" id="PS50801">
    <property type="entry name" value="STAS"/>
    <property type="match status" value="1"/>
</dbReference>
<protein>
    <submittedName>
        <fullName evidence="3">Anti-anti-sigma factor</fullName>
    </submittedName>
</protein>
<accession>A0A1H4MFR1</accession>
<dbReference type="STRING" id="67331.SAMN04490357_0454"/>
<evidence type="ECO:0000259" key="2">
    <source>
        <dbReference type="PROSITE" id="PS50801"/>
    </source>
</evidence>
<dbReference type="Pfam" id="PF01740">
    <property type="entry name" value="STAS"/>
    <property type="match status" value="1"/>
</dbReference>
<dbReference type="GO" id="GO:0043856">
    <property type="term" value="F:anti-sigma factor antagonist activity"/>
    <property type="evidence" value="ECO:0007669"/>
    <property type="project" value="TreeGrafter"/>
</dbReference>
<organism evidence="3 4">
    <name type="scientific">Streptomyces misionensis</name>
    <dbReference type="NCBI Taxonomy" id="67331"/>
    <lineage>
        <taxon>Bacteria</taxon>
        <taxon>Bacillati</taxon>
        <taxon>Actinomycetota</taxon>
        <taxon>Actinomycetes</taxon>
        <taxon>Kitasatosporales</taxon>
        <taxon>Streptomycetaceae</taxon>
        <taxon>Streptomyces</taxon>
    </lineage>
</organism>
<gene>
    <name evidence="3" type="ORF">SAMN04490357_0454</name>
</gene>
<reference evidence="3 4" key="1">
    <citation type="submission" date="2016-10" db="EMBL/GenBank/DDBJ databases">
        <authorList>
            <person name="de Groot N.N."/>
        </authorList>
    </citation>
    <scope>NUCLEOTIDE SEQUENCE [LARGE SCALE GENOMIC DNA]</scope>
    <source>
        <strain evidence="3 4">DSM 40306</strain>
    </source>
</reference>
<evidence type="ECO:0000313" key="4">
    <source>
        <dbReference type="Proteomes" id="UP000182375"/>
    </source>
</evidence>
<dbReference type="PANTHER" id="PTHR33495:SF2">
    <property type="entry name" value="ANTI-SIGMA FACTOR ANTAGONIST TM_1081-RELATED"/>
    <property type="match status" value="1"/>
</dbReference>
<dbReference type="Gene3D" id="3.30.750.24">
    <property type="entry name" value="STAS domain"/>
    <property type="match status" value="1"/>
</dbReference>
<evidence type="ECO:0000256" key="1">
    <source>
        <dbReference type="SAM" id="MobiDB-lite"/>
    </source>
</evidence>
<dbReference type="CDD" id="cd07043">
    <property type="entry name" value="STAS_anti-anti-sigma_factors"/>
    <property type="match status" value="1"/>
</dbReference>
<dbReference type="SUPFAM" id="SSF52091">
    <property type="entry name" value="SpoIIaa-like"/>
    <property type="match status" value="1"/>
</dbReference>
<sequence>MDRAGTAKAKGRGTAGAGEARGSGCEDAVSTRCRRRSCGRRRRCGSAVPSSWRVWPRCWGELDHTNADEPRERIATITLRPARRLVLDLAGMEFRDSSGITALIVARNHALAAQAHIALAAVPDHTTRILRIVGLDQIFTVLPDSPATDRP</sequence>
<dbReference type="InterPro" id="IPR036513">
    <property type="entry name" value="STAS_dom_sf"/>
</dbReference>
<name>A0A1H4MFR1_9ACTN</name>
<feature type="domain" description="STAS" evidence="2">
    <location>
        <begin position="60"/>
        <end position="151"/>
    </location>
</feature>
<dbReference type="EMBL" id="FNTD01000004">
    <property type="protein sequence ID" value="SEB81192.1"/>
    <property type="molecule type" value="Genomic_DNA"/>
</dbReference>
<dbReference type="PANTHER" id="PTHR33495">
    <property type="entry name" value="ANTI-SIGMA FACTOR ANTAGONIST TM_1081-RELATED-RELATED"/>
    <property type="match status" value="1"/>
</dbReference>